<name>A0AAN0W5C7_BACCE</name>
<dbReference type="RefSeq" id="WP_042516400.1">
    <property type="nucleotide sequence ID" value="NZ_CP009641.1"/>
</dbReference>
<evidence type="ECO:0000256" key="1">
    <source>
        <dbReference type="ARBA" id="ARBA00023172"/>
    </source>
</evidence>
<proteinExistence type="predicted"/>
<dbReference type="Proteomes" id="UP000031861">
    <property type="component" value="Chromosome"/>
</dbReference>
<dbReference type="InterPro" id="IPR011010">
    <property type="entry name" value="DNA_brk_join_enz"/>
</dbReference>
<sequence>MQNISCISCGKDLSSSSIKKKAKTCSHCISKNRIQKEKSQEFLMEIFSKRWSADLFVKYIFYLEEAGTEYQTMCKLTREARRVFYLMEKEFLVSTPITEEWLVNCLEKANAKVLRRSLATFLEKERLLKIDNDKLLLDSINRLIKSIPKQFRRLLEVYTNERMQYRKRQNDFNARNPLKVLTIKSDIEAFTRCVRFIVEVKPHILSWDMVQQDDIYDFLLTLTLKNREIVRKSLLVLFKLGKRKKLITHVPLMEVKSRELPPTTSPLTIEEQKNVEEAIRRNMFKYPQESLIVSLCFYHGLSTSDIKHIKVRDIDVDKKQINFVNRTPVYLLKDDIVMLEWYAREREKIKNINNKPYLFVSRSSSEVYSEMPVSNTFVRKKVRKLTNFTPKILRITCFNMIAANFGPQLLVEGFGLSLTQASRYGKLEEHLIEELIEEQRVFVE</sequence>
<gene>
    <name evidence="2" type="ORF">AK40_3057</name>
</gene>
<dbReference type="GO" id="GO:0006310">
    <property type="term" value="P:DNA recombination"/>
    <property type="evidence" value="ECO:0007669"/>
    <property type="project" value="UniProtKB-KW"/>
</dbReference>
<dbReference type="Gene3D" id="1.10.443.10">
    <property type="entry name" value="Intergrase catalytic core"/>
    <property type="match status" value="1"/>
</dbReference>
<organism evidence="2 3">
    <name type="scientific">Bacillus cereus 03BB108</name>
    <dbReference type="NCBI Taxonomy" id="451709"/>
    <lineage>
        <taxon>Bacteria</taxon>
        <taxon>Bacillati</taxon>
        <taxon>Bacillota</taxon>
        <taxon>Bacilli</taxon>
        <taxon>Bacillales</taxon>
        <taxon>Bacillaceae</taxon>
        <taxon>Bacillus</taxon>
        <taxon>Bacillus cereus group</taxon>
    </lineage>
</organism>
<dbReference type="AlphaFoldDB" id="A0AAN0W5C7"/>
<dbReference type="GO" id="GO:0003677">
    <property type="term" value="F:DNA binding"/>
    <property type="evidence" value="ECO:0007669"/>
    <property type="project" value="InterPro"/>
</dbReference>
<evidence type="ECO:0000313" key="2">
    <source>
        <dbReference type="EMBL" id="AJI09673.1"/>
    </source>
</evidence>
<protein>
    <submittedName>
        <fullName evidence="2">Site-specific recombinase, phage integrase family protein</fullName>
    </submittedName>
</protein>
<keyword evidence="1" id="KW-0233">DNA recombination</keyword>
<dbReference type="InterPro" id="IPR013762">
    <property type="entry name" value="Integrase-like_cat_sf"/>
</dbReference>
<accession>A0AAN0W5C7</accession>
<dbReference type="GO" id="GO:0015074">
    <property type="term" value="P:DNA integration"/>
    <property type="evidence" value="ECO:0007669"/>
    <property type="project" value="InterPro"/>
</dbReference>
<dbReference type="SUPFAM" id="SSF56349">
    <property type="entry name" value="DNA breaking-rejoining enzymes"/>
    <property type="match status" value="1"/>
</dbReference>
<dbReference type="EMBL" id="CP009641">
    <property type="protein sequence ID" value="AJI09673.1"/>
    <property type="molecule type" value="Genomic_DNA"/>
</dbReference>
<evidence type="ECO:0000313" key="3">
    <source>
        <dbReference type="Proteomes" id="UP000031861"/>
    </source>
</evidence>
<reference evidence="2 3" key="1">
    <citation type="journal article" date="2015" name="Genome Announc.">
        <title>Complete genome sequences for 35 biothreat assay-relevant bacillus species.</title>
        <authorList>
            <person name="Johnson S.L."/>
            <person name="Daligault H.E."/>
            <person name="Davenport K.W."/>
            <person name="Jaissle J."/>
            <person name="Frey K.G."/>
            <person name="Ladner J.T."/>
            <person name="Broomall S.M."/>
            <person name="Bishop-Lilly K.A."/>
            <person name="Bruce D.C."/>
            <person name="Gibbons H.S."/>
            <person name="Coyne S.R."/>
            <person name="Lo C.C."/>
            <person name="Meincke L."/>
            <person name="Munk A.C."/>
            <person name="Koroleva G.I."/>
            <person name="Rosenzweig C.N."/>
            <person name="Palacios G.F."/>
            <person name="Redden C.L."/>
            <person name="Minogue T.D."/>
            <person name="Chain P.S."/>
        </authorList>
    </citation>
    <scope>NUCLEOTIDE SEQUENCE [LARGE SCALE GENOMIC DNA]</scope>
    <source>
        <strain evidence="2 3">03BB108</strain>
    </source>
</reference>